<comment type="caution">
    <text evidence="8">The sequence shown here is derived from an EMBL/GenBank/DDBJ whole genome shotgun (WGS) entry which is preliminary data.</text>
</comment>
<name>A0A2T5C0J4_9BACT</name>
<dbReference type="InterPro" id="IPR006597">
    <property type="entry name" value="Sel1-like"/>
</dbReference>
<feature type="signal peptide" evidence="6">
    <location>
        <begin position="1"/>
        <end position="21"/>
    </location>
</feature>
<gene>
    <name evidence="8" type="ORF">C8N47_11012</name>
</gene>
<dbReference type="OrthoDB" id="9814448at2"/>
<evidence type="ECO:0000256" key="4">
    <source>
        <dbReference type="PROSITE-ProRule" id="PRU00339"/>
    </source>
</evidence>
<dbReference type="AlphaFoldDB" id="A0A2T5C0J4"/>
<reference evidence="8 9" key="1">
    <citation type="submission" date="2018-04" db="EMBL/GenBank/DDBJ databases">
        <title>Genomic Encyclopedia of Archaeal and Bacterial Type Strains, Phase II (KMG-II): from individual species to whole genera.</title>
        <authorList>
            <person name="Goeker M."/>
        </authorList>
    </citation>
    <scope>NUCLEOTIDE SEQUENCE [LARGE SCALE GENOMIC DNA]</scope>
    <source>
        <strain evidence="8 9">DSM 28823</strain>
    </source>
</reference>
<dbReference type="Proteomes" id="UP000243525">
    <property type="component" value="Unassembled WGS sequence"/>
</dbReference>
<dbReference type="SUPFAM" id="SSF48452">
    <property type="entry name" value="TPR-like"/>
    <property type="match status" value="5"/>
</dbReference>
<dbReference type="SMART" id="SM00671">
    <property type="entry name" value="SEL1"/>
    <property type="match status" value="3"/>
</dbReference>
<dbReference type="Gene3D" id="1.25.40.10">
    <property type="entry name" value="Tetratricopeptide repeat domain"/>
    <property type="match status" value="9"/>
</dbReference>
<dbReference type="InterPro" id="IPR031101">
    <property type="entry name" value="Ctr9"/>
</dbReference>
<dbReference type="Pfam" id="PF13525">
    <property type="entry name" value="YfiO"/>
    <property type="match status" value="1"/>
</dbReference>
<dbReference type="InterPro" id="IPR011990">
    <property type="entry name" value="TPR-like_helical_dom_sf"/>
</dbReference>
<dbReference type="GO" id="GO:0006355">
    <property type="term" value="P:regulation of DNA-templated transcription"/>
    <property type="evidence" value="ECO:0007669"/>
    <property type="project" value="InterPro"/>
</dbReference>
<feature type="repeat" description="TPR" evidence="4">
    <location>
        <begin position="654"/>
        <end position="687"/>
    </location>
</feature>
<evidence type="ECO:0000256" key="3">
    <source>
        <dbReference type="ARBA" id="ARBA00022803"/>
    </source>
</evidence>
<evidence type="ECO:0000313" key="9">
    <source>
        <dbReference type="Proteomes" id="UP000243525"/>
    </source>
</evidence>
<evidence type="ECO:0000313" key="8">
    <source>
        <dbReference type="EMBL" id="PTN08126.1"/>
    </source>
</evidence>
<feature type="domain" description="Outer membrane lipoprotein BamD-like" evidence="7">
    <location>
        <begin position="467"/>
        <end position="621"/>
    </location>
</feature>
<dbReference type="InterPro" id="IPR019734">
    <property type="entry name" value="TPR_rpt"/>
</dbReference>
<dbReference type="Pfam" id="PF13174">
    <property type="entry name" value="TPR_6"/>
    <property type="match status" value="2"/>
</dbReference>
<feature type="region of interest" description="Disordered" evidence="5">
    <location>
        <begin position="999"/>
        <end position="1020"/>
    </location>
</feature>
<dbReference type="GO" id="GO:0000993">
    <property type="term" value="F:RNA polymerase II complex binding"/>
    <property type="evidence" value="ECO:0007669"/>
    <property type="project" value="TreeGrafter"/>
</dbReference>
<keyword evidence="1 6" id="KW-0732">Signal</keyword>
<evidence type="ECO:0000256" key="2">
    <source>
        <dbReference type="ARBA" id="ARBA00022737"/>
    </source>
</evidence>
<feature type="chain" id="PRO_5015481460" evidence="6">
    <location>
        <begin position="22"/>
        <end position="1020"/>
    </location>
</feature>
<feature type="repeat" description="TPR" evidence="4">
    <location>
        <begin position="617"/>
        <end position="650"/>
    </location>
</feature>
<proteinExistence type="predicted"/>
<evidence type="ECO:0000256" key="6">
    <source>
        <dbReference type="SAM" id="SignalP"/>
    </source>
</evidence>
<accession>A0A2T5C0J4</accession>
<keyword evidence="2" id="KW-0677">Repeat</keyword>
<dbReference type="SMART" id="SM00028">
    <property type="entry name" value="TPR"/>
    <property type="match status" value="11"/>
</dbReference>
<dbReference type="PANTHER" id="PTHR14027:SF2">
    <property type="entry name" value="RNA POLYMERASE-ASSOCIATED PROTEIN CTR9 HOMOLOG"/>
    <property type="match status" value="1"/>
</dbReference>
<dbReference type="PANTHER" id="PTHR14027">
    <property type="entry name" value="RNA POLYMERASE-ASSOCIATED PROTEIN CTR9"/>
    <property type="match status" value="1"/>
</dbReference>
<evidence type="ECO:0000256" key="1">
    <source>
        <dbReference type="ARBA" id="ARBA00022729"/>
    </source>
</evidence>
<dbReference type="GO" id="GO:0006368">
    <property type="term" value="P:transcription elongation by RNA polymerase II"/>
    <property type="evidence" value="ECO:0007669"/>
    <property type="project" value="TreeGrafter"/>
</dbReference>
<evidence type="ECO:0000259" key="7">
    <source>
        <dbReference type="Pfam" id="PF13525"/>
    </source>
</evidence>
<feature type="repeat" description="TPR" evidence="4">
    <location>
        <begin position="507"/>
        <end position="540"/>
    </location>
</feature>
<evidence type="ECO:0000256" key="5">
    <source>
        <dbReference type="SAM" id="MobiDB-lite"/>
    </source>
</evidence>
<keyword evidence="3 4" id="KW-0802">TPR repeat</keyword>
<keyword evidence="9" id="KW-1185">Reference proteome</keyword>
<dbReference type="Pfam" id="PF12895">
    <property type="entry name" value="ANAPC3"/>
    <property type="match status" value="1"/>
</dbReference>
<sequence>MKTRLGLLTLAIYLATSTSLAQKPIHNQAISADLQTAKDLLSKNQFISAGSYFAKIEKESQAGSATQAEAAYYQAYCSLMTNRKAGESAMEDFLNNYPQSTYTNTANFELANAWFRDGRYARVIRVYQKLPRYSFAPTDRNRISYQNGYSLFQTNRYDEAEQEFNRLRNGNSIYADQACYYWGHIKYINEDFDSALEAFKRLSKNPAFAPVIPFYMAQIYYMRGEYSQVIAFAEPLLAEADKKQRPELEKIIGSSYFHLQQFSKAIPHLEYYFENTNSRQRDENYLFAYCYYQTGQYNKAITPFEYASAGKDEMAQNAYYHLADCYIHTDNKNKARIAFEAASDMNFDANIQEDALFNYAKITYELSYSPFNETINAFDKYISRYPSSTRNDAAYNYLVQVYMSTSNFKDAMTSIEKIKVKNPAIREAYQRVSYYRGLELINNQAYTDAITCFDKSLENGEFNPSLKAQATYWRAESNYRLGNYEAAIAGYERFSQMPAAQSTPEYRSYNYNLGYAYFKLKNYSQAAAAFNQFIHTAPANDEKLADAHNRLGDCNYINRDFASSQANYANALELDNYDADYALFQKAMSEGVQRQPQQKISSLKSLLSQYPGSAYTDDALYELGRTYERENQLPTAVSYYDQLLNNYPQSGYRPKALLQLGLISYNQSDYKQSMNYYKQIAENYPDSEEAQAAMLGIKNNYVEMNNVDAYVDYANRKGSNVQVTVSEQDSLTYMAAERLVMSKDQKARQQLEYYLQNYPTGSFSLNARFYLAETKYNEGQYSAALHDYELVLDRTDNIFTEPALGRAAELQYNAANYEQALMHYKRLEVNSGNKWNMQKAKIGIMRCLYQTGNFEECKNAAQQVLALENLSERQKQEANFKLAKSFLQTNNAKDALPLFTSIAEDTQTPEGAESKYQTAEILFNQNKTKRAENVIMNFIEQNTPHQYWLAKSFILLADIYLANGDQFQAKHTLMSMVENYPEPNDGIIDLAKSKLQHLESLEKQQQSQKPEPMEIDPGRN</sequence>
<dbReference type="EMBL" id="QAAD01000010">
    <property type="protein sequence ID" value="PTN08126.1"/>
    <property type="molecule type" value="Genomic_DNA"/>
</dbReference>
<dbReference type="PROSITE" id="PS50005">
    <property type="entry name" value="TPR"/>
    <property type="match status" value="3"/>
</dbReference>
<organism evidence="8 9">
    <name type="scientific">Mangrovibacterium marinum</name>
    <dbReference type="NCBI Taxonomy" id="1639118"/>
    <lineage>
        <taxon>Bacteria</taxon>
        <taxon>Pseudomonadati</taxon>
        <taxon>Bacteroidota</taxon>
        <taxon>Bacteroidia</taxon>
        <taxon>Marinilabiliales</taxon>
        <taxon>Prolixibacteraceae</taxon>
        <taxon>Mangrovibacterium</taxon>
    </lineage>
</organism>
<protein>
    <submittedName>
        <fullName evidence="8">Tetratricopeptide repeat protein</fullName>
    </submittedName>
</protein>
<dbReference type="RefSeq" id="WP_107822581.1">
    <property type="nucleotide sequence ID" value="NZ_OY782574.1"/>
</dbReference>
<dbReference type="InterPro" id="IPR039565">
    <property type="entry name" value="BamD-like"/>
</dbReference>